<proteinExistence type="predicted"/>
<feature type="domain" description="DUF8173" evidence="2">
    <location>
        <begin position="170"/>
        <end position="328"/>
    </location>
</feature>
<evidence type="ECO:0000313" key="3">
    <source>
        <dbReference type="EMBL" id="QPV61839.1"/>
    </source>
</evidence>
<feature type="transmembrane region" description="Helical" evidence="1">
    <location>
        <begin position="229"/>
        <end position="253"/>
    </location>
</feature>
<organism evidence="3 4">
    <name type="scientific">Halosimplex litoreum</name>
    <dbReference type="NCBI Taxonomy" id="1198301"/>
    <lineage>
        <taxon>Archaea</taxon>
        <taxon>Methanobacteriati</taxon>
        <taxon>Methanobacteriota</taxon>
        <taxon>Stenosarchaea group</taxon>
        <taxon>Halobacteria</taxon>
        <taxon>Halobacteriales</taxon>
        <taxon>Haloarculaceae</taxon>
        <taxon>Halosimplex</taxon>
    </lineage>
</organism>
<dbReference type="OrthoDB" id="293642at2157"/>
<dbReference type="EMBL" id="CP065856">
    <property type="protein sequence ID" value="QPV61839.1"/>
    <property type="molecule type" value="Genomic_DNA"/>
</dbReference>
<feature type="transmembrane region" description="Helical" evidence="1">
    <location>
        <begin position="259"/>
        <end position="283"/>
    </location>
</feature>
<dbReference type="Pfam" id="PF26514">
    <property type="entry name" value="DUF8173"/>
    <property type="match status" value="1"/>
</dbReference>
<evidence type="ECO:0000313" key="4">
    <source>
        <dbReference type="Proteomes" id="UP000595001"/>
    </source>
</evidence>
<dbReference type="RefSeq" id="WP_198060661.1">
    <property type="nucleotide sequence ID" value="NZ_CP065856.1"/>
</dbReference>
<feature type="transmembrane region" description="Helical" evidence="1">
    <location>
        <begin position="182"/>
        <end position="208"/>
    </location>
</feature>
<dbReference type="KEGG" id="hlt:I7X12_13905"/>
<keyword evidence="4" id="KW-1185">Reference proteome</keyword>
<feature type="transmembrane region" description="Helical" evidence="1">
    <location>
        <begin position="290"/>
        <end position="309"/>
    </location>
</feature>
<name>A0A7T3KU95_9EURY</name>
<sequence length="358" mass="35736">MRRIATAVVVLIVVLSVLPGVAAAATRTGGTVVVGADETVDEDLEAFGGSVVVRGTVNGDLQAFGGSVVVEGTVTGDVEATAGSVQILGDVGGDVTASGGAVDISEGAQIDGTLEAGAGSITVDGTVGGDARLGADSIRLGDDARIGGDLVYDGDLARADGAAVDGAVTQNEGMNVGANDGFAIPGIVFTVYGVFVALLVGAILLLVFPGTAAAVADRATGDPLRTGGIGLLTAVAVPIVLVVVAITIVGIPLALAGSLAFGLLVWLGTIYGRFVLGTWLLSLADVDNRWAALLVGVVTVALLRLVPVVGALTRFGVFLLGFGALVAVLVDGYRDRRDRRERAPRAPEADDTGAEPAD</sequence>
<dbReference type="GeneID" id="60589608"/>
<gene>
    <name evidence="3" type="ORF">I7X12_13905</name>
</gene>
<protein>
    <recommendedName>
        <fullName evidence="2">DUF8173 domain-containing protein</fullName>
    </recommendedName>
</protein>
<evidence type="ECO:0000259" key="2">
    <source>
        <dbReference type="Pfam" id="PF26514"/>
    </source>
</evidence>
<dbReference type="InterPro" id="IPR058486">
    <property type="entry name" value="DUF8173"/>
</dbReference>
<feature type="transmembrane region" description="Helical" evidence="1">
    <location>
        <begin position="315"/>
        <end position="333"/>
    </location>
</feature>
<keyword evidence="1" id="KW-0812">Transmembrane</keyword>
<keyword evidence="1" id="KW-1133">Transmembrane helix</keyword>
<dbReference type="AlphaFoldDB" id="A0A7T3KU95"/>
<reference evidence="3 4" key="1">
    <citation type="submission" date="2020-12" db="EMBL/GenBank/DDBJ databases">
        <title>Halosimplex halophilum sp. nov. and Halosimplex salinum sp. nov., two new members of the genus Halosimplex.</title>
        <authorList>
            <person name="Cui H.L."/>
        </authorList>
    </citation>
    <scope>NUCLEOTIDE SEQUENCE [LARGE SCALE GENOMIC DNA]</scope>
    <source>
        <strain evidence="3 4">YGH94</strain>
    </source>
</reference>
<accession>A0A7T3KU95</accession>
<keyword evidence="1" id="KW-0472">Membrane</keyword>
<evidence type="ECO:0000256" key="1">
    <source>
        <dbReference type="SAM" id="Phobius"/>
    </source>
</evidence>
<dbReference type="Proteomes" id="UP000595001">
    <property type="component" value="Chromosome"/>
</dbReference>